<evidence type="ECO:0000313" key="2">
    <source>
        <dbReference type="Proteomes" id="UP000289738"/>
    </source>
</evidence>
<organism evidence="1 2">
    <name type="scientific">Arachis hypogaea</name>
    <name type="common">Peanut</name>
    <dbReference type="NCBI Taxonomy" id="3818"/>
    <lineage>
        <taxon>Eukaryota</taxon>
        <taxon>Viridiplantae</taxon>
        <taxon>Streptophyta</taxon>
        <taxon>Embryophyta</taxon>
        <taxon>Tracheophyta</taxon>
        <taxon>Spermatophyta</taxon>
        <taxon>Magnoliopsida</taxon>
        <taxon>eudicotyledons</taxon>
        <taxon>Gunneridae</taxon>
        <taxon>Pentapetalae</taxon>
        <taxon>rosids</taxon>
        <taxon>fabids</taxon>
        <taxon>Fabales</taxon>
        <taxon>Fabaceae</taxon>
        <taxon>Papilionoideae</taxon>
        <taxon>50 kb inversion clade</taxon>
        <taxon>dalbergioids sensu lato</taxon>
        <taxon>Dalbergieae</taxon>
        <taxon>Pterocarpus clade</taxon>
        <taxon>Arachis</taxon>
    </lineage>
</organism>
<dbReference type="Proteomes" id="UP000289738">
    <property type="component" value="Chromosome B01"/>
</dbReference>
<dbReference type="EMBL" id="SDMP01000011">
    <property type="protein sequence ID" value="RYR28290.1"/>
    <property type="molecule type" value="Genomic_DNA"/>
</dbReference>
<evidence type="ECO:0000313" key="1">
    <source>
        <dbReference type="EMBL" id="RYR28290.1"/>
    </source>
</evidence>
<accession>A0A445API8</accession>
<comment type="caution">
    <text evidence="1">The sequence shown here is derived from an EMBL/GenBank/DDBJ whole genome shotgun (WGS) entry which is preliminary data.</text>
</comment>
<gene>
    <name evidence="1" type="ORF">Ahy_B01g052408</name>
</gene>
<keyword evidence="2" id="KW-1185">Reference proteome</keyword>
<proteinExistence type="predicted"/>
<dbReference type="AlphaFoldDB" id="A0A445API8"/>
<protein>
    <submittedName>
        <fullName evidence="1">Uncharacterized protein</fullName>
    </submittedName>
</protein>
<reference evidence="1 2" key="1">
    <citation type="submission" date="2019-01" db="EMBL/GenBank/DDBJ databases">
        <title>Sequencing of cultivated peanut Arachis hypogaea provides insights into genome evolution and oil improvement.</title>
        <authorList>
            <person name="Chen X."/>
        </authorList>
    </citation>
    <scope>NUCLEOTIDE SEQUENCE [LARGE SCALE GENOMIC DNA]</scope>
    <source>
        <strain evidence="2">cv. Fuhuasheng</strain>
        <tissue evidence="1">Leaves</tissue>
    </source>
</reference>
<name>A0A445API8_ARAHY</name>
<sequence length="161" mass="18748">MAKRQLQGQSLRLMVTPLTRAYYKEAPKNDNIWNNMCEVFNFATKPYKSKPILTLLEEVRRFDMISIARNKLKLTSHVGHLPPLPQRLAKERPKNYVHALLTMGSHKTCELHINLVRREEMWTKFEYSHCLPPARPKPYGVPKNFVRKNNAHEALIGGSQE</sequence>